<name>A0A4R9KCX2_9LEPT</name>
<evidence type="ECO:0008006" key="3">
    <source>
        <dbReference type="Google" id="ProtNLM"/>
    </source>
</evidence>
<gene>
    <name evidence="1" type="ORF">EHQ64_07110</name>
</gene>
<keyword evidence="2" id="KW-1185">Reference proteome</keyword>
<dbReference type="Proteomes" id="UP000297762">
    <property type="component" value="Unassembled WGS sequence"/>
</dbReference>
<dbReference type="OrthoDB" id="316314at2"/>
<protein>
    <recommendedName>
        <fullName evidence="3">Porin</fullName>
    </recommendedName>
</protein>
<dbReference type="NCBIfam" id="NF047433">
    <property type="entry name" value="Lepto_7_Nterm"/>
    <property type="match status" value="1"/>
</dbReference>
<evidence type="ECO:0000313" key="1">
    <source>
        <dbReference type="EMBL" id="TGL63765.1"/>
    </source>
</evidence>
<sequence>MRNGQILRGEVIQQTATTMQIRMEDGKIRQLNKKEIQRVSYKAPTEQEKKESEEKLKQAPVVELPPIVEIVPPTPIIQEEKKLSGPYDIDQTKRKDIEAYFGIGYGTYQPASETFANHLAAKFGNISGSAIDANEPEYKRGKAHSFGATYYFKKFSFGLSNNVFNGETSTRIKSYNSATSFQEFYGTYPESQSILKGDISYLAFTNERFDLRPSIGYSQVWGNTDDKSTTSVGYEANSINSVFKYTYRFLENLRGPSIGLKATIRMKEKWEHRLELHYLTLTGEQHSSGTGLLSTANSSTDFILTGQETTWRATGFNFSYKLFYRLTPTLSIWAGIQNFEWKYTISSYGQSFDSLGSIQSPSPPEQMALINILLSSFAKSEPATSKSSSLEFGVMKRFELNN</sequence>
<dbReference type="EMBL" id="RQGF01000012">
    <property type="protein sequence ID" value="TGL63765.1"/>
    <property type="molecule type" value="Genomic_DNA"/>
</dbReference>
<dbReference type="AlphaFoldDB" id="A0A4R9KCX2"/>
<organism evidence="1 2">
    <name type="scientific">Leptospira sarikeiensis</name>
    <dbReference type="NCBI Taxonomy" id="2484943"/>
    <lineage>
        <taxon>Bacteria</taxon>
        <taxon>Pseudomonadati</taxon>
        <taxon>Spirochaetota</taxon>
        <taxon>Spirochaetia</taxon>
        <taxon>Leptospirales</taxon>
        <taxon>Leptospiraceae</taxon>
        <taxon>Leptospira</taxon>
    </lineage>
</organism>
<evidence type="ECO:0000313" key="2">
    <source>
        <dbReference type="Proteomes" id="UP000297762"/>
    </source>
</evidence>
<accession>A0A4R9KCX2</accession>
<proteinExistence type="predicted"/>
<comment type="caution">
    <text evidence="1">The sequence shown here is derived from an EMBL/GenBank/DDBJ whole genome shotgun (WGS) entry which is preliminary data.</text>
</comment>
<reference evidence="1" key="1">
    <citation type="journal article" date="2019" name="PLoS Negl. Trop. Dis.">
        <title>Revisiting the worldwide diversity of Leptospira species in the environment.</title>
        <authorList>
            <person name="Vincent A.T."/>
            <person name="Schiettekatte O."/>
            <person name="Bourhy P."/>
            <person name="Veyrier F.J."/>
            <person name="Picardeau M."/>
        </authorList>
    </citation>
    <scope>NUCLEOTIDE SEQUENCE [LARGE SCALE GENOMIC DNA]</scope>
    <source>
        <strain evidence="1">201702455</strain>
    </source>
</reference>